<keyword evidence="1" id="KW-0472">Membrane</keyword>
<proteinExistence type="predicted"/>
<dbReference type="OrthoDB" id="36973at10239"/>
<protein>
    <submittedName>
        <fullName evidence="2">Uncharacterized protein b569L</fullName>
    </submittedName>
</protein>
<dbReference type="EMBL" id="DQ491002">
    <property type="protein sequence ID" value="ABT14968.1"/>
    <property type="molecule type" value="Genomic_DNA"/>
</dbReference>
<name>A7IX94_PBCVN</name>
<feature type="transmembrane region" description="Helical" evidence="1">
    <location>
        <begin position="102"/>
        <end position="124"/>
    </location>
</feature>
<evidence type="ECO:0000256" key="1">
    <source>
        <dbReference type="SAM" id="Phobius"/>
    </source>
</evidence>
<evidence type="ECO:0000313" key="2">
    <source>
        <dbReference type="EMBL" id="ABT14968.1"/>
    </source>
</evidence>
<gene>
    <name evidence="2" type="primary">b569L</name>
    <name evidence="2" type="ORF">NY2A_b569L</name>
</gene>
<dbReference type="KEGG" id="vg:5658744"/>
<dbReference type="Proteomes" id="UP000202419">
    <property type="component" value="Segment"/>
</dbReference>
<keyword evidence="1" id="KW-1133">Transmembrane helix</keyword>
<evidence type="ECO:0000313" key="3">
    <source>
        <dbReference type="Proteomes" id="UP000202419"/>
    </source>
</evidence>
<dbReference type="GeneID" id="5658744"/>
<accession>A7IX94</accession>
<organism evidence="2 3">
    <name type="scientific">Paramecium bursaria Chlorella virus NY2A</name>
    <name type="common">PBCV-NY2A</name>
    <dbReference type="NCBI Taxonomy" id="46021"/>
    <lineage>
        <taxon>Viruses</taxon>
        <taxon>Varidnaviria</taxon>
        <taxon>Bamfordvirae</taxon>
        <taxon>Nucleocytoviricota</taxon>
        <taxon>Megaviricetes</taxon>
        <taxon>Algavirales</taxon>
        <taxon>Phycodnaviridae</taxon>
        <taxon>Chlorovirus</taxon>
        <taxon>Chlorovirus americanus</taxon>
    </lineage>
</organism>
<dbReference type="RefSeq" id="YP_001497765.1">
    <property type="nucleotide sequence ID" value="NC_009898.1"/>
</dbReference>
<reference evidence="2 3" key="1">
    <citation type="journal article" date="2007" name="Virology">
        <title>Sequence and annotation of the 369-kb NY-2A and the 345-kb AR158 viruses that infect Chlorella NC64A.</title>
        <authorList>
            <person name="Fitzgerald L.A."/>
            <person name="Graves M.V."/>
            <person name="Li X."/>
            <person name="Feldblyum T."/>
            <person name="Nierman W.C."/>
            <person name="Van Etten J.L."/>
        </authorList>
    </citation>
    <scope>NUCLEOTIDE SEQUENCE [LARGE SCALE GENOMIC DNA]</scope>
    <source>
        <strain evidence="2 3">NY-2A</strain>
    </source>
</reference>
<keyword evidence="1" id="KW-0812">Transmembrane</keyword>
<keyword evidence="3" id="KW-1185">Reference proteome</keyword>
<organismHost>
    <name type="scientific">Chlorella</name>
    <dbReference type="NCBI Taxonomy" id="3071"/>
</organismHost>
<sequence length="132" mass="15170">MQKLKRYSNAILIILVSTNHSVDQTENVLRYTNVRRPKTSACTNKPVDVGTPNIVTNGMFSFFPIRSFVSLYIVGEDTMMNVKIVKSTSCVLTDSIVKYIKYFFCACIMIYFFIIVINKLWILMTTCRTQLS</sequence>